<dbReference type="InterPro" id="IPR043977">
    <property type="entry name" value="DUF5759"/>
</dbReference>
<reference evidence="1" key="1">
    <citation type="submission" date="2020-05" db="EMBL/GenBank/DDBJ databases">
        <authorList>
            <person name="Chiriac C."/>
            <person name="Salcher M."/>
            <person name="Ghai R."/>
            <person name="Kavagutti S V."/>
        </authorList>
    </citation>
    <scope>NUCLEOTIDE SEQUENCE</scope>
</reference>
<proteinExistence type="predicted"/>
<organism evidence="1">
    <name type="scientific">freshwater metagenome</name>
    <dbReference type="NCBI Taxonomy" id="449393"/>
    <lineage>
        <taxon>unclassified sequences</taxon>
        <taxon>metagenomes</taxon>
        <taxon>ecological metagenomes</taxon>
    </lineage>
</organism>
<accession>A0A6J6EVU8</accession>
<name>A0A6J6EVU8_9ZZZZ</name>
<dbReference type="EMBL" id="CAEZTT010000090">
    <property type="protein sequence ID" value="CAB4579479.1"/>
    <property type="molecule type" value="Genomic_DNA"/>
</dbReference>
<dbReference type="AlphaFoldDB" id="A0A6J6EVU8"/>
<gene>
    <name evidence="1" type="ORF">UFOPK1726_00805</name>
</gene>
<sequence length="172" mass="20407">MRELFVQKESRERQKLKYYNQILERVHNKIRATSKMDVDNMYCYYLVPEFVLALPSYNQAELTTFIVTSLEKNGFKVMVTPPNLIFITWFHFSEEYELTRRLIEDEIRSREEERIQREKDAEAAEIDVGAVEKNKGAYIKKVTDYSPRAGLVYSSDALERLQEKMNSLKTME</sequence>
<protein>
    <submittedName>
        <fullName evidence="1">Unannotated protein</fullName>
    </submittedName>
</protein>
<evidence type="ECO:0000313" key="1">
    <source>
        <dbReference type="EMBL" id="CAB4579479.1"/>
    </source>
</evidence>
<dbReference type="Pfam" id="PF19063">
    <property type="entry name" value="DUF5759"/>
    <property type="match status" value="1"/>
</dbReference>